<evidence type="ECO:0000256" key="1">
    <source>
        <dbReference type="SAM" id="Phobius"/>
    </source>
</evidence>
<dbReference type="AlphaFoldDB" id="A0A4R2LDJ1"/>
<protein>
    <submittedName>
        <fullName evidence="2">Putative ABC transporter type IV</fullName>
    </submittedName>
</protein>
<dbReference type="EMBL" id="SLXA01000001">
    <property type="protein sequence ID" value="TCO86529.1"/>
    <property type="molecule type" value="Genomic_DNA"/>
</dbReference>
<feature type="transmembrane region" description="Helical" evidence="1">
    <location>
        <begin position="65"/>
        <end position="89"/>
    </location>
</feature>
<dbReference type="Pfam" id="PF06541">
    <property type="entry name" value="ABC_trans_CmpB"/>
    <property type="match status" value="1"/>
</dbReference>
<gene>
    <name evidence="2" type="ORF">EV212_101319</name>
</gene>
<sequence>MEKNLLIPYKQLFLFVLGGSLYYMIEILYRGYSHWTMFMAGGIIFLFAGYQSHSHSSDYPFWKETLHVWLFALCIEFSTGCLVNLRLGWNVWDYSNLPFNLFGQVCLPFALMFLPLCAAAIILDNYICYWLFQDKKPKYKIF</sequence>
<name>A0A4R2LDJ1_9FIRM</name>
<keyword evidence="1" id="KW-0472">Membrane</keyword>
<dbReference type="InterPro" id="IPR010540">
    <property type="entry name" value="CmpB_TMEM229"/>
</dbReference>
<keyword evidence="1" id="KW-0812">Transmembrane</keyword>
<feature type="transmembrane region" description="Helical" evidence="1">
    <location>
        <begin position="35"/>
        <end position="53"/>
    </location>
</feature>
<dbReference type="RefSeq" id="WP_132087844.1">
    <property type="nucleotide sequence ID" value="NZ_JANKAQ010000002.1"/>
</dbReference>
<dbReference type="OrthoDB" id="1752779at2"/>
<comment type="caution">
    <text evidence="2">The sequence shown here is derived from an EMBL/GenBank/DDBJ whole genome shotgun (WGS) entry which is preliminary data.</text>
</comment>
<feature type="transmembrane region" description="Helical" evidence="1">
    <location>
        <begin position="109"/>
        <end position="132"/>
    </location>
</feature>
<keyword evidence="3" id="KW-1185">Reference proteome</keyword>
<evidence type="ECO:0000313" key="2">
    <source>
        <dbReference type="EMBL" id="TCO86529.1"/>
    </source>
</evidence>
<proteinExistence type="predicted"/>
<feature type="transmembrane region" description="Helical" evidence="1">
    <location>
        <begin position="12"/>
        <end position="29"/>
    </location>
</feature>
<dbReference type="Proteomes" id="UP000295711">
    <property type="component" value="Unassembled WGS sequence"/>
</dbReference>
<accession>A0A4R2LDJ1</accession>
<evidence type="ECO:0000313" key="3">
    <source>
        <dbReference type="Proteomes" id="UP000295711"/>
    </source>
</evidence>
<keyword evidence="1" id="KW-1133">Transmembrane helix</keyword>
<reference evidence="2 3" key="1">
    <citation type="submission" date="2019-03" db="EMBL/GenBank/DDBJ databases">
        <title>Genomic Encyclopedia of Type Strains, Phase IV (KMG-IV): sequencing the most valuable type-strain genomes for metagenomic binning, comparative biology and taxonomic classification.</title>
        <authorList>
            <person name="Goeker M."/>
        </authorList>
    </citation>
    <scope>NUCLEOTIDE SEQUENCE [LARGE SCALE GENOMIC DNA]</scope>
    <source>
        <strain evidence="2 3">DSM 28559</strain>
    </source>
</reference>
<organism evidence="2 3">
    <name type="scientific">Frisingicoccus caecimuris</name>
    <dbReference type="NCBI Taxonomy" id="1796636"/>
    <lineage>
        <taxon>Bacteria</taxon>
        <taxon>Bacillati</taxon>
        <taxon>Bacillota</taxon>
        <taxon>Clostridia</taxon>
        <taxon>Lachnospirales</taxon>
        <taxon>Lachnospiraceae</taxon>
        <taxon>Frisingicoccus</taxon>
    </lineage>
</organism>